<feature type="region of interest" description="Disordered" evidence="1">
    <location>
        <begin position="102"/>
        <end position="127"/>
    </location>
</feature>
<evidence type="ECO:0000313" key="2">
    <source>
        <dbReference type="EMBL" id="RVW32456.1"/>
    </source>
</evidence>
<dbReference type="PANTHER" id="PTHR48475:SF1">
    <property type="entry name" value="RNASE H TYPE-1 DOMAIN-CONTAINING PROTEIN"/>
    <property type="match status" value="1"/>
</dbReference>
<dbReference type="Proteomes" id="UP000288805">
    <property type="component" value="Unassembled WGS sequence"/>
</dbReference>
<feature type="compositionally biased region" description="Basic and acidic residues" evidence="1">
    <location>
        <begin position="102"/>
        <end position="115"/>
    </location>
</feature>
<dbReference type="EMBL" id="QGNW01001715">
    <property type="protein sequence ID" value="RVW32456.1"/>
    <property type="molecule type" value="Genomic_DNA"/>
</dbReference>
<comment type="caution">
    <text evidence="2">The sequence shown here is derived from an EMBL/GenBank/DDBJ whole genome shotgun (WGS) entry which is preliminary data.</text>
</comment>
<evidence type="ECO:0000256" key="1">
    <source>
        <dbReference type="SAM" id="MobiDB-lite"/>
    </source>
</evidence>
<dbReference type="AlphaFoldDB" id="A0A438DAH3"/>
<name>A0A438DAH3_VITVI</name>
<sequence>MTQEVAVQAPTSLVAPRVVINYIHGGPVDDIHSSKCQRKRLLCAASIRERVNSVQHNFTEGSVRPIDDIVTFPLVDSNRVLQPHEDALVLTLGVTLEVGHSADDEMHPKSSRSREQYQSLSQTKKEPSVADLLQPLRLSHDTDQITYTSSLLTQEELELLESMLKRNKDVFTWTHSDMPRIHPFVASHKLNILPTSRPIQQKCRLVSSDMRQRTKASLLYEQGNAELPKKQAHLVDHPREQWWTLHVDRASEVFGSGVSLILQSLIGELMKQAICLNFSTSNNVVEYEVILTELDLTLTLVTTKLEIRSDFQLIIIQIQREYETKDECMARYLAMVEDSLKK</sequence>
<dbReference type="InterPro" id="IPR036397">
    <property type="entry name" value="RNaseH_sf"/>
</dbReference>
<reference evidence="2 3" key="1">
    <citation type="journal article" date="2018" name="PLoS Genet.">
        <title>Population sequencing reveals clonal diversity and ancestral inbreeding in the grapevine cultivar Chardonnay.</title>
        <authorList>
            <person name="Roach M.J."/>
            <person name="Johnson D.L."/>
            <person name="Bohlmann J."/>
            <person name="van Vuuren H.J."/>
            <person name="Jones S.J."/>
            <person name="Pretorius I.S."/>
            <person name="Schmidt S.A."/>
            <person name="Borneman A.R."/>
        </authorList>
    </citation>
    <scope>NUCLEOTIDE SEQUENCE [LARGE SCALE GENOMIC DNA]</scope>
    <source>
        <strain evidence="3">cv. Chardonnay</strain>
        <tissue evidence="2">Leaf</tissue>
    </source>
</reference>
<accession>A0A438DAH3</accession>
<evidence type="ECO:0000313" key="3">
    <source>
        <dbReference type="Proteomes" id="UP000288805"/>
    </source>
</evidence>
<gene>
    <name evidence="2" type="ORF">CK203_099879</name>
</gene>
<organism evidence="2 3">
    <name type="scientific">Vitis vinifera</name>
    <name type="common">Grape</name>
    <dbReference type="NCBI Taxonomy" id="29760"/>
    <lineage>
        <taxon>Eukaryota</taxon>
        <taxon>Viridiplantae</taxon>
        <taxon>Streptophyta</taxon>
        <taxon>Embryophyta</taxon>
        <taxon>Tracheophyta</taxon>
        <taxon>Spermatophyta</taxon>
        <taxon>Magnoliopsida</taxon>
        <taxon>eudicotyledons</taxon>
        <taxon>Gunneridae</taxon>
        <taxon>Pentapetalae</taxon>
        <taxon>rosids</taxon>
        <taxon>Vitales</taxon>
        <taxon>Vitaceae</taxon>
        <taxon>Viteae</taxon>
        <taxon>Vitis</taxon>
    </lineage>
</organism>
<dbReference type="Gene3D" id="3.30.420.10">
    <property type="entry name" value="Ribonuclease H-like superfamily/Ribonuclease H"/>
    <property type="match status" value="1"/>
</dbReference>
<dbReference type="PANTHER" id="PTHR48475">
    <property type="entry name" value="RIBONUCLEASE H"/>
    <property type="match status" value="1"/>
</dbReference>
<protein>
    <recommendedName>
        <fullName evidence="4">RNase H type-1 domain-containing protein</fullName>
    </recommendedName>
</protein>
<evidence type="ECO:0008006" key="4">
    <source>
        <dbReference type="Google" id="ProtNLM"/>
    </source>
</evidence>
<dbReference type="GO" id="GO:0003676">
    <property type="term" value="F:nucleic acid binding"/>
    <property type="evidence" value="ECO:0007669"/>
    <property type="project" value="InterPro"/>
</dbReference>
<proteinExistence type="predicted"/>